<dbReference type="PANTHER" id="PTHR30055">
    <property type="entry name" value="HTH-TYPE TRANSCRIPTIONAL REGULATOR RUTR"/>
    <property type="match status" value="1"/>
</dbReference>
<dbReference type="InterPro" id="IPR036271">
    <property type="entry name" value="Tet_transcr_reg_TetR-rel_C_sf"/>
</dbReference>
<dbReference type="InterPro" id="IPR023772">
    <property type="entry name" value="DNA-bd_HTH_TetR-type_CS"/>
</dbReference>
<dbReference type="GO" id="GO:0000976">
    <property type="term" value="F:transcription cis-regulatory region binding"/>
    <property type="evidence" value="ECO:0007669"/>
    <property type="project" value="TreeGrafter"/>
</dbReference>
<dbReference type="Proteomes" id="UP000292003">
    <property type="component" value="Unassembled WGS sequence"/>
</dbReference>
<gene>
    <name evidence="4" type="ORF">EWH70_13735</name>
</gene>
<dbReference type="SUPFAM" id="SSF46689">
    <property type="entry name" value="Homeodomain-like"/>
    <property type="match status" value="1"/>
</dbReference>
<name>A0A4Q7J8F1_9PSEU</name>
<evidence type="ECO:0000313" key="4">
    <source>
        <dbReference type="EMBL" id="RZQ63487.1"/>
    </source>
</evidence>
<evidence type="ECO:0000256" key="1">
    <source>
        <dbReference type="ARBA" id="ARBA00023125"/>
    </source>
</evidence>
<protein>
    <submittedName>
        <fullName evidence="4">TetR/AcrR family transcriptional regulator</fullName>
    </submittedName>
</protein>
<dbReference type="PANTHER" id="PTHR30055:SF209">
    <property type="entry name" value="POSSIBLE TRANSCRIPTIONAL REGULATORY PROTEIN (PROBABLY TETR-FAMILY)"/>
    <property type="match status" value="1"/>
</dbReference>
<dbReference type="OrthoDB" id="4542210at2"/>
<dbReference type="AlphaFoldDB" id="A0A4Q7J8F1"/>
<dbReference type="PROSITE" id="PS50977">
    <property type="entry name" value="HTH_TETR_2"/>
    <property type="match status" value="1"/>
</dbReference>
<comment type="caution">
    <text evidence="4">The sequence shown here is derived from an EMBL/GenBank/DDBJ whole genome shotgun (WGS) entry which is preliminary data.</text>
</comment>
<feature type="DNA-binding region" description="H-T-H motif" evidence="2">
    <location>
        <begin position="43"/>
        <end position="62"/>
    </location>
</feature>
<proteinExistence type="predicted"/>
<sequence>MDVSRRQTGGAPVRERADAARNRERILAAAGRLFAERGIEAVSMDQIASAAGVGKGTLFRRFGDKAGMAAELLGRRELSLQEAVRSGQPPLGPGAPPGERLDAFLCAYLRFLEQHLDLVHLSDTAAPGARYRFGGYWFWHRHVAALLGQARPEVDADYLAHVLLGPLAAEQRRALAGEYAAERVLAGLRTMLKLVLTGKPQ</sequence>
<evidence type="ECO:0000256" key="2">
    <source>
        <dbReference type="PROSITE-ProRule" id="PRU00335"/>
    </source>
</evidence>
<feature type="domain" description="HTH tetR-type" evidence="3">
    <location>
        <begin position="20"/>
        <end position="80"/>
    </location>
</feature>
<dbReference type="InterPro" id="IPR009057">
    <property type="entry name" value="Homeodomain-like_sf"/>
</dbReference>
<evidence type="ECO:0000313" key="5">
    <source>
        <dbReference type="Proteomes" id="UP000292003"/>
    </source>
</evidence>
<dbReference type="PRINTS" id="PR00455">
    <property type="entry name" value="HTHTETR"/>
</dbReference>
<dbReference type="InterPro" id="IPR001647">
    <property type="entry name" value="HTH_TetR"/>
</dbReference>
<dbReference type="PROSITE" id="PS01081">
    <property type="entry name" value="HTH_TETR_1"/>
    <property type="match status" value="1"/>
</dbReference>
<dbReference type="GO" id="GO:0003700">
    <property type="term" value="F:DNA-binding transcription factor activity"/>
    <property type="evidence" value="ECO:0007669"/>
    <property type="project" value="TreeGrafter"/>
</dbReference>
<dbReference type="EMBL" id="SFCC01000006">
    <property type="protein sequence ID" value="RZQ63487.1"/>
    <property type="molecule type" value="Genomic_DNA"/>
</dbReference>
<accession>A0A4Q7J8F1</accession>
<dbReference type="SUPFAM" id="SSF48498">
    <property type="entry name" value="Tetracyclin repressor-like, C-terminal domain"/>
    <property type="match status" value="1"/>
</dbReference>
<keyword evidence="1 2" id="KW-0238">DNA-binding</keyword>
<dbReference type="RefSeq" id="WP_130475740.1">
    <property type="nucleotide sequence ID" value="NZ_SFCC01000006.1"/>
</dbReference>
<dbReference type="InterPro" id="IPR050109">
    <property type="entry name" value="HTH-type_TetR-like_transc_reg"/>
</dbReference>
<keyword evidence="5" id="KW-1185">Reference proteome</keyword>
<dbReference type="Gene3D" id="1.10.357.10">
    <property type="entry name" value="Tetracycline Repressor, domain 2"/>
    <property type="match status" value="1"/>
</dbReference>
<dbReference type="Pfam" id="PF00440">
    <property type="entry name" value="TetR_N"/>
    <property type="match status" value="1"/>
</dbReference>
<reference evidence="4 5" key="1">
    <citation type="submission" date="2019-02" db="EMBL/GenBank/DDBJ databases">
        <title>Draft genome sequence of Amycolatopsis sp. 8-3EHSu isolated from roots of Suaeda maritima.</title>
        <authorList>
            <person name="Duangmal K."/>
            <person name="Chantavorakit T."/>
        </authorList>
    </citation>
    <scope>NUCLEOTIDE SEQUENCE [LARGE SCALE GENOMIC DNA]</scope>
    <source>
        <strain evidence="4 5">8-3EHSu</strain>
    </source>
</reference>
<evidence type="ECO:0000259" key="3">
    <source>
        <dbReference type="PROSITE" id="PS50977"/>
    </source>
</evidence>
<organism evidence="4 5">
    <name type="scientific">Amycolatopsis suaedae</name>
    <dbReference type="NCBI Taxonomy" id="2510978"/>
    <lineage>
        <taxon>Bacteria</taxon>
        <taxon>Bacillati</taxon>
        <taxon>Actinomycetota</taxon>
        <taxon>Actinomycetes</taxon>
        <taxon>Pseudonocardiales</taxon>
        <taxon>Pseudonocardiaceae</taxon>
        <taxon>Amycolatopsis</taxon>
    </lineage>
</organism>